<name>H2ZD71_CIOSA</name>
<dbReference type="Ensembl" id="ENSCSAVT00000015715.1">
    <property type="protein sequence ID" value="ENSCSAVP00000015537.1"/>
    <property type="gene ID" value="ENSCSAVG00000009121.1"/>
</dbReference>
<evidence type="ECO:0000256" key="2">
    <source>
        <dbReference type="SAM" id="MobiDB-lite"/>
    </source>
</evidence>
<dbReference type="HOGENOM" id="CLU_095877_0_1_1"/>
<reference evidence="5" key="1">
    <citation type="submission" date="2003-08" db="EMBL/GenBank/DDBJ databases">
        <authorList>
            <person name="Birren B."/>
            <person name="Nusbaum C."/>
            <person name="Abebe A."/>
            <person name="Abouelleil A."/>
            <person name="Adekoya E."/>
            <person name="Ait-zahra M."/>
            <person name="Allen N."/>
            <person name="Allen T."/>
            <person name="An P."/>
            <person name="Anderson M."/>
            <person name="Anderson S."/>
            <person name="Arachchi H."/>
            <person name="Armbruster J."/>
            <person name="Bachantsang P."/>
            <person name="Baldwin J."/>
            <person name="Barry A."/>
            <person name="Bayul T."/>
            <person name="Blitshsteyn B."/>
            <person name="Bloom T."/>
            <person name="Blye J."/>
            <person name="Boguslavskiy L."/>
            <person name="Borowsky M."/>
            <person name="Boukhgalter B."/>
            <person name="Brunache A."/>
            <person name="Butler J."/>
            <person name="Calixte N."/>
            <person name="Calvo S."/>
            <person name="Camarata J."/>
            <person name="Campo K."/>
            <person name="Chang J."/>
            <person name="Cheshatsang Y."/>
            <person name="Citroen M."/>
            <person name="Collymore A."/>
            <person name="Considine T."/>
            <person name="Cook A."/>
            <person name="Cooke P."/>
            <person name="Corum B."/>
            <person name="Cuomo C."/>
            <person name="David R."/>
            <person name="Dawoe T."/>
            <person name="Degray S."/>
            <person name="Dodge S."/>
            <person name="Dooley K."/>
            <person name="Dorje P."/>
            <person name="Dorjee K."/>
            <person name="Dorris L."/>
            <person name="Duffey N."/>
            <person name="Dupes A."/>
            <person name="Elkins T."/>
            <person name="Engels R."/>
            <person name="Erickson J."/>
            <person name="Farina A."/>
            <person name="Faro S."/>
            <person name="Ferreira P."/>
            <person name="Fischer H."/>
            <person name="Fitzgerald M."/>
            <person name="Foley K."/>
            <person name="Gage D."/>
            <person name="Galagan J."/>
            <person name="Gearin G."/>
            <person name="Gnerre S."/>
            <person name="Gnirke A."/>
            <person name="Goyette A."/>
            <person name="Graham J."/>
            <person name="Grandbois E."/>
            <person name="Gyaltsen K."/>
            <person name="Hafez N."/>
            <person name="Hagopian D."/>
            <person name="Hagos B."/>
            <person name="Hall J."/>
            <person name="Hatcher B."/>
            <person name="Heller A."/>
            <person name="Higgins H."/>
            <person name="Honan T."/>
            <person name="Horn A."/>
            <person name="Houde N."/>
            <person name="Hughes L."/>
            <person name="Hulme W."/>
            <person name="Husby E."/>
            <person name="Iliev I."/>
            <person name="Jaffe D."/>
            <person name="Jones C."/>
            <person name="Kamal M."/>
            <person name="Kamat A."/>
            <person name="Kamvysselis M."/>
            <person name="Karlsson E."/>
            <person name="Kells C."/>
            <person name="Kieu A."/>
            <person name="Kisner P."/>
            <person name="Kodira C."/>
            <person name="Kulbokas E."/>
            <person name="Labutti K."/>
            <person name="Lama D."/>
            <person name="Landers T."/>
            <person name="Leger J."/>
            <person name="Levine S."/>
            <person name="Lewis D."/>
            <person name="Lewis T."/>
            <person name="Lindblad-toh K."/>
            <person name="Liu X."/>
            <person name="Lokyitsang T."/>
            <person name="Lokyitsang Y."/>
            <person name="Lucien O."/>
            <person name="Lui A."/>
            <person name="Ma L.J."/>
            <person name="Mabbitt R."/>
            <person name="Macdonald J."/>
            <person name="Maclean C."/>
            <person name="Major J."/>
            <person name="Manning J."/>
            <person name="Marabella R."/>
            <person name="Maru K."/>
            <person name="Matthews C."/>
            <person name="Mauceli E."/>
            <person name="Mccarthy M."/>
            <person name="Mcdonough S."/>
            <person name="Mcghee T."/>
            <person name="Meldrim J."/>
            <person name="Meneus L."/>
            <person name="Mesirov J."/>
            <person name="Mihalev A."/>
            <person name="Mihova T."/>
            <person name="Mikkelsen T."/>
            <person name="Mlenga V."/>
            <person name="Moru K."/>
            <person name="Mozes J."/>
            <person name="Mulrain L."/>
            <person name="Munson G."/>
            <person name="Naylor J."/>
            <person name="Newes C."/>
            <person name="Nguyen C."/>
            <person name="Nguyen N."/>
            <person name="Nguyen T."/>
            <person name="Nicol R."/>
            <person name="Nielsen C."/>
            <person name="Nizzari M."/>
            <person name="Norbu C."/>
            <person name="Norbu N."/>
            <person name="O'donnell P."/>
            <person name="Okoawo O."/>
            <person name="O'leary S."/>
            <person name="Omotosho B."/>
            <person name="O'neill K."/>
            <person name="Osman S."/>
            <person name="Parker S."/>
            <person name="Perrin D."/>
            <person name="Phunkhang P."/>
            <person name="Piqani B."/>
            <person name="Purcell S."/>
            <person name="Rachupka T."/>
            <person name="Ramasamy U."/>
            <person name="Rameau R."/>
            <person name="Ray V."/>
            <person name="Raymond C."/>
            <person name="Retta R."/>
            <person name="Richardson S."/>
            <person name="Rise C."/>
            <person name="Rodriguez J."/>
            <person name="Rogers J."/>
            <person name="Rogov P."/>
            <person name="Rutman M."/>
            <person name="Schupbach R."/>
            <person name="Seaman C."/>
            <person name="Settipalli S."/>
            <person name="Sharpe T."/>
            <person name="Sheridan J."/>
            <person name="Sherpa N."/>
            <person name="Shi J."/>
            <person name="Smirnov S."/>
            <person name="Smith C."/>
            <person name="Sougnez C."/>
            <person name="Spencer B."/>
            <person name="Stalker J."/>
            <person name="Stange-thomann N."/>
            <person name="Stavropoulos S."/>
            <person name="Stetson K."/>
            <person name="Stone C."/>
            <person name="Stone S."/>
            <person name="Stubbs M."/>
            <person name="Talamas J."/>
            <person name="Tchuinga P."/>
            <person name="Tenzing P."/>
            <person name="Tesfaye S."/>
            <person name="Theodore J."/>
            <person name="Thoulutsang Y."/>
            <person name="Topham K."/>
            <person name="Towey S."/>
            <person name="Tsamla T."/>
            <person name="Tsomo N."/>
            <person name="Vallee D."/>
            <person name="Vassiliev H."/>
            <person name="Venkataraman V."/>
            <person name="Vinson J."/>
            <person name="Vo A."/>
            <person name="Wade C."/>
            <person name="Wang S."/>
            <person name="Wangchuk T."/>
            <person name="Wangdi T."/>
            <person name="Whittaker C."/>
            <person name="Wilkinson J."/>
            <person name="Wu Y."/>
            <person name="Wyman D."/>
            <person name="Yadav S."/>
            <person name="Yang S."/>
            <person name="Yang X."/>
            <person name="Yeager S."/>
            <person name="Yee E."/>
            <person name="Young G."/>
            <person name="Zainoun J."/>
            <person name="Zembeck L."/>
            <person name="Zimmer A."/>
            <person name="Zody M."/>
            <person name="Lander E."/>
        </authorList>
    </citation>
    <scope>NUCLEOTIDE SEQUENCE [LARGE SCALE GENOMIC DNA]</scope>
</reference>
<dbReference type="InterPro" id="IPR011057">
    <property type="entry name" value="Mss4-like_sf"/>
</dbReference>
<evidence type="ECO:0000256" key="1">
    <source>
        <dbReference type="PROSITE-ProRule" id="PRU01133"/>
    </source>
</evidence>
<dbReference type="SUPFAM" id="SSF51316">
    <property type="entry name" value="Mss4-like"/>
    <property type="match status" value="1"/>
</dbReference>
<protein>
    <recommendedName>
        <fullName evidence="3">TCTP domain-containing protein</fullName>
    </recommendedName>
</protein>
<evidence type="ECO:0000313" key="4">
    <source>
        <dbReference type="Ensembl" id="ENSCSAVP00000015537.1"/>
    </source>
</evidence>
<dbReference type="Proteomes" id="UP000007875">
    <property type="component" value="Unassembled WGS sequence"/>
</dbReference>
<dbReference type="AlphaFoldDB" id="H2ZD71"/>
<dbReference type="Gene3D" id="2.170.150.10">
    <property type="entry name" value="Metal Binding Protein, Guanine Nucleotide Exchange Factor, Chain A"/>
    <property type="match status" value="1"/>
</dbReference>
<dbReference type="InterPro" id="IPR034737">
    <property type="entry name" value="TCTP"/>
</dbReference>
<dbReference type="InterPro" id="IPR011323">
    <property type="entry name" value="Mss4/transl-control_tumour"/>
</dbReference>
<dbReference type="PRINTS" id="PR01653">
    <property type="entry name" value="TCTPROTEIN"/>
</dbReference>
<dbReference type="STRING" id="51511.ENSCSAVP00000015537"/>
<proteinExistence type="inferred from homology"/>
<evidence type="ECO:0000259" key="3">
    <source>
        <dbReference type="PROSITE" id="PS51797"/>
    </source>
</evidence>
<dbReference type="GeneTree" id="ENSGT00390000006051"/>
<organism evidence="4 5">
    <name type="scientific">Ciona savignyi</name>
    <name type="common">Pacific transparent sea squirt</name>
    <dbReference type="NCBI Taxonomy" id="51511"/>
    <lineage>
        <taxon>Eukaryota</taxon>
        <taxon>Metazoa</taxon>
        <taxon>Chordata</taxon>
        <taxon>Tunicata</taxon>
        <taxon>Ascidiacea</taxon>
        <taxon>Phlebobranchia</taxon>
        <taxon>Cionidae</taxon>
        <taxon>Ciona</taxon>
    </lineage>
</organism>
<dbReference type="Pfam" id="PF00838">
    <property type="entry name" value="TCTP"/>
    <property type="match status" value="1"/>
</dbReference>
<dbReference type="InterPro" id="IPR018105">
    <property type="entry name" value="Translational_control_tumour_p"/>
</dbReference>
<dbReference type="GO" id="GO:0005509">
    <property type="term" value="F:calcium ion binding"/>
    <property type="evidence" value="ECO:0007669"/>
    <property type="project" value="TreeGrafter"/>
</dbReference>
<dbReference type="PANTHER" id="PTHR11991:SF0">
    <property type="entry name" value="TRANSLATIONALLY-CONTROLLED TUMOR PROTEIN"/>
    <property type="match status" value="1"/>
</dbReference>
<dbReference type="InParanoid" id="H2ZD71"/>
<dbReference type="PROSITE" id="PS51797">
    <property type="entry name" value="TCTP_3"/>
    <property type="match status" value="1"/>
</dbReference>
<feature type="region of interest" description="Disordered" evidence="2">
    <location>
        <begin position="45"/>
        <end position="64"/>
    </location>
</feature>
<dbReference type="eggNOG" id="KOG1727">
    <property type="taxonomic scope" value="Eukaryota"/>
</dbReference>
<dbReference type="FunCoup" id="H2ZD71">
    <property type="interactions" value="201"/>
</dbReference>
<accession>H2ZD71</accession>
<keyword evidence="5" id="KW-1185">Reference proteome</keyword>
<reference evidence="4" key="3">
    <citation type="submission" date="2025-09" db="UniProtKB">
        <authorList>
            <consortium name="Ensembl"/>
        </authorList>
    </citation>
    <scope>IDENTIFICATION</scope>
</reference>
<dbReference type="OMA" id="CAMITEG"/>
<evidence type="ECO:0000313" key="5">
    <source>
        <dbReference type="Proteomes" id="UP000007875"/>
    </source>
</evidence>
<reference evidence="4" key="2">
    <citation type="submission" date="2025-08" db="UniProtKB">
        <authorList>
            <consortium name="Ensembl"/>
        </authorList>
    </citation>
    <scope>IDENTIFICATION</scope>
</reference>
<feature type="domain" description="TCTP" evidence="3">
    <location>
        <begin position="1"/>
        <end position="173"/>
    </location>
</feature>
<comment type="similarity">
    <text evidence="1">Belongs to the TCTP family.</text>
</comment>
<dbReference type="GO" id="GO:0005737">
    <property type="term" value="C:cytoplasm"/>
    <property type="evidence" value="ECO:0007669"/>
    <property type="project" value="TreeGrafter"/>
</dbReference>
<sequence length="173" mass="19613">MIIFKDIITGDEMFSDIYKYEVFEECFIKVVGKMTTTKEEELDSALFGANPSQEESAESYGGDDSAKPIVDIVKTSKLEEAPRFDSKTYTSYFKDWCKAVVAKLVEEGQSDEAEKFKKQGPAGFKYIKKNIKDLEFFTGSGMDVDGSMGYLNYDENDTPYLLFFKASLVEEKC</sequence>
<dbReference type="PANTHER" id="PTHR11991">
    <property type="entry name" value="TRANSLATIONALLY CONTROLLED TUMOR PROTEIN-RELATED"/>
    <property type="match status" value="1"/>
</dbReference>